<evidence type="ECO:0000313" key="3">
    <source>
        <dbReference type="EMBL" id="ODQ90793.1"/>
    </source>
</evidence>
<organism evidence="3 4">
    <name type="scientific">Mycolicibacterium flavescens</name>
    <name type="common">Mycobacterium flavescens</name>
    <dbReference type="NCBI Taxonomy" id="1776"/>
    <lineage>
        <taxon>Bacteria</taxon>
        <taxon>Bacillati</taxon>
        <taxon>Actinomycetota</taxon>
        <taxon>Actinomycetes</taxon>
        <taxon>Mycobacteriales</taxon>
        <taxon>Mycobacteriaceae</taxon>
        <taxon>Mycolicibacterium</taxon>
    </lineage>
</organism>
<name>A0A1E3RLN1_MYCFV</name>
<dbReference type="SUPFAM" id="SSF53474">
    <property type="entry name" value="alpha/beta-Hydrolases"/>
    <property type="match status" value="1"/>
</dbReference>
<dbReference type="InterPro" id="IPR029058">
    <property type="entry name" value="AB_hydrolase_fold"/>
</dbReference>
<reference evidence="4" key="1">
    <citation type="submission" date="2016-09" db="EMBL/GenBank/DDBJ databases">
        <authorList>
            <person name="Greninger A.L."/>
            <person name="Jerome K.R."/>
            <person name="Mcnair B."/>
            <person name="Wallis C."/>
            <person name="Fang F."/>
        </authorList>
    </citation>
    <scope>NUCLEOTIDE SEQUENCE [LARGE SCALE GENOMIC DNA]</scope>
    <source>
        <strain evidence="4">M6</strain>
    </source>
</reference>
<proteinExistence type="predicted"/>
<dbReference type="AlphaFoldDB" id="A0A1E3RLN1"/>
<comment type="caution">
    <text evidence="3">The sequence shown here is derived from an EMBL/GenBank/DDBJ whole genome shotgun (WGS) entry which is preliminary data.</text>
</comment>
<keyword evidence="4" id="KW-1185">Reference proteome</keyword>
<feature type="compositionally biased region" description="Acidic residues" evidence="1">
    <location>
        <begin position="502"/>
        <end position="511"/>
    </location>
</feature>
<sequence length="518" mass="55077">MRKAGRVIVLFFLSLLSTAVLGVVAALLSAVSLAATALIVPGTGTPDANVVDKFKQNAQTRYIAPFSNCDDATCVLDGINYPASFFPLVIFPGWCEPGRCETWNTSVGIGVDHLYTALDTMEDPEGFTLFGYSQGGAVVSNTLRRIAKDNPDLLDKINSVVMIGNAYNPDGGLFTRLGFLPTIPFLNITFGPATPTDLGVEMTTIGFQYDPVMYAPLYWGNPLALFNAFAAFDNVHGYYLTPNGKGPNDPMAYGYDDTELADILASGCPGAYCRVDEFDNKYYMIPAKSLPMMNLIMSAVPEPLRPFVKPLVDLTSPAAKVLIDLAYNWSGDPGQTRWLSILPFSPTTNWLKVGVDLAVAVVQGISDAINGGATIAIPAEEVETLAATSSQRSGRSAEITGEPPKPEPVPESVDEGTDDGVKDDGLTGDDGAKDDDVDGTEDDEAVDDEVVDEEVGDEEVGDDVITDPEGVEDEDVTDNDTEDIGAEDDVDTNDVDTKADDAGADDTADTDPADKAAA</sequence>
<feature type="compositionally biased region" description="Acidic residues" evidence="1">
    <location>
        <begin position="432"/>
        <end position="494"/>
    </location>
</feature>
<dbReference type="STRING" id="1776.BHQ18_08670"/>
<dbReference type="Pfam" id="PF08237">
    <property type="entry name" value="PE-PPE"/>
    <property type="match status" value="1"/>
</dbReference>
<protein>
    <recommendedName>
        <fullName evidence="2">PE-PPE domain-containing protein</fullName>
    </recommendedName>
</protein>
<dbReference type="EMBL" id="MIHA01000005">
    <property type="protein sequence ID" value="ODQ90793.1"/>
    <property type="molecule type" value="Genomic_DNA"/>
</dbReference>
<dbReference type="Proteomes" id="UP000094053">
    <property type="component" value="Unassembled WGS sequence"/>
</dbReference>
<dbReference type="InterPro" id="IPR013228">
    <property type="entry name" value="PE-PPE_C"/>
</dbReference>
<accession>A0A1E3RLN1</accession>
<feature type="region of interest" description="Disordered" evidence="1">
    <location>
        <begin position="386"/>
        <end position="518"/>
    </location>
</feature>
<evidence type="ECO:0000256" key="1">
    <source>
        <dbReference type="SAM" id="MobiDB-lite"/>
    </source>
</evidence>
<dbReference type="Gene3D" id="3.40.50.1820">
    <property type="entry name" value="alpha/beta hydrolase"/>
    <property type="match status" value="1"/>
</dbReference>
<evidence type="ECO:0000259" key="2">
    <source>
        <dbReference type="Pfam" id="PF08237"/>
    </source>
</evidence>
<feature type="domain" description="PE-PPE" evidence="2">
    <location>
        <begin position="78"/>
        <end position="327"/>
    </location>
</feature>
<gene>
    <name evidence="3" type="ORF">BHQ18_08670</name>
</gene>
<evidence type="ECO:0000313" key="4">
    <source>
        <dbReference type="Proteomes" id="UP000094053"/>
    </source>
</evidence>